<reference evidence="7 8" key="1">
    <citation type="submission" date="2019-02" db="EMBL/GenBank/DDBJ databases">
        <title>Aquabacterium sp. strain KMB7.</title>
        <authorList>
            <person name="Chen W.-M."/>
        </authorList>
    </citation>
    <scope>NUCLEOTIDE SEQUENCE [LARGE SCALE GENOMIC DNA]</scope>
    <source>
        <strain evidence="7 8">KMB7</strain>
    </source>
</reference>
<comment type="caution">
    <text evidence="7">The sequence shown here is derived from an EMBL/GenBank/DDBJ whole genome shotgun (WGS) entry which is preliminary data.</text>
</comment>
<dbReference type="InterPro" id="IPR006664">
    <property type="entry name" value="OMP_bac"/>
</dbReference>
<feature type="domain" description="OmpA-like" evidence="6">
    <location>
        <begin position="37"/>
        <end position="154"/>
    </location>
</feature>
<evidence type="ECO:0000256" key="1">
    <source>
        <dbReference type="ARBA" id="ARBA00004442"/>
    </source>
</evidence>
<dbReference type="InterPro" id="IPR006665">
    <property type="entry name" value="OmpA-like"/>
</dbReference>
<dbReference type="PROSITE" id="PS51123">
    <property type="entry name" value="OMPA_2"/>
    <property type="match status" value="1"/>
</dbReference>
<dbReference type="Gene3D" id="3.30.1330.60">
    <property type="entry name" value="OmpA-like domain"/>
    <property type="match status" value="1"/>
</dbReference>
<dbReference type="SUPFAM" id="SSF103088">
    <property type="entry name" value="OmpA-like"/>
    <property type="match status" value="1"/>
</dbReference>
<dbReference type="PANTHER" id="PTHR30329:SF21">
    <property type="entry name" value="LIPOPROTEIN YIAD-RELATED"/>
    <property type="match status" value="1"/>
</dbReference>
<evidence type="ECO:0000259" key="6">
    <source>
        <dbReference type="PROSITE" id="PS51123"/>
    </source>
</evidence>
<gene>
    <name evidence="7" type="ORF">EYS42_06995</name>
</gene>
<feature type="signal peptide" evidence="5">
    <location>
        <begin position="1"/>
        <end position="19"/>
    </location>
</feature>
<organism evidence="7 8">
    <name type="scientific">Aquabacterium lacunae</name>
    <dbReference type="NCBI Taxonomy" id="2528630"/>
    <lineage>
        <taxon>Bacteria</taxon>
        <taxon>Pseudomonadati</taxon>
        <taxon>Pseudomonadota</taxon>
        <taxon>Betaproteobacteria</taxon>
        <taxon>Burkholderiales</taxon>
        <taxon>Aquabacterium</taxon>
    </lineage>
</organism>
<dbReference type="OrthoDB" id="9782229at2"/>
<evidence type="ECO:0000313" key="7">
    <source>
        <dbReference type="EMBL" id="TBO32904.1"/>
    </source>
</evidence>
<dbReference type="PRINTS" id="PR01021">
    <property type="entry name" value="OMPADOMAIN"/>
</dbReference>
<dbReference type="GO" id="GO:0009279">
    <property type="term" value="C:cell outer membrane"/>
    <property type="evidence" value="ECO:0007669"/>
    <property type="project" value="UniProtKB-SubCell"/>
</dbReference>
<dbReference type="EMBL" id="SIXI01000002">
    <property type="protein sequence ID" value="TBO32904.1"/>
    <property type="molecule type" value="Genomic_DNA"/>
</dbReference>
<dbReference type="InterPro" id="IPR050330">
    <property type="entry name" value="Bact_OuterMem_StrucFunc"/>
</dbReference>
<protein>
    <submittedName>
        <fullName evidence="7">OmpA family protein</fullName>
    </submittedName>
</protein>
<dbReference type="PROSITE" id="PS51257">
    <property type="entry name" value="PROKAR_LIPOPROTEIN"/>
    <property type="match status" value="1"/>
</dbReference>
<evidence type="ECO:0000256" key="5">
    <source>
        <dbReference type="SAM" id="SignalP"/>
    </source>
</evidence>
<proteinExistence type="predicted"/>
<evidence type="ECO:0000313" key="8">
    <source>
        <dbReference type="Proteomes" id="UP000292120"/>
    </source>
</evidence>
<accession>A0A4Q9H576</accession>
<evidence type="ECO:0000256" key="3">
    <source>
        <dbReference type="ARBA" id="ARBA00023237"/>
    </source>
</evidence>
<comment type="subcellular location">
    <subcellularLocation>
        <location evidence="1">Cell outer membrane</location>
    </subcellularLocation>
</comment>
<dbReference type="PANTHER" id="PTHR30329">
    <property type="entry name" value="STATOR ELEMENT OF FLAGELLAR MOTOR COMPLEX"/>
    <property type="match status" value="1"/>
</dbReference>
<dbReference type="InterPro" id="IPR006690">
    <property type="entry name" value="OMPA-like_CS"/>
</dbReference>
<dbReference type="AlphaFoldDB" id="A0A4Q9H576"/>
<dbReference type="Proteomes" id="UP000292120">
    <property type="component" value="Unassembled WGS sequence"/>
</dbReference>
<keyword evidence="3" id="KW-0998">Cell outer membrane</keyword>
<keyword evidence="8" id="KW-1185">Reference proteome</keyword>
<dbReference type="InterPro" id="IPR036737">
    <property type="entry name" value="OmpA-like_sf"/>
</dbReference>
<dbReference type="PROSITE" id="PS01068">
    <property type="entry name" value="OMPA_1"/>
    <property type="match status" value="1"/>
</dbReference>
<sequence length="188" mass="20234">MKFARRTLMLALCAATLSACTHRPPPPAVTLPIAQTERGVMIWLPDNVMFEFGKSELSPAAADYLREVAQLALTRTDKALALEGHTDNVGSASFNQTLSEKRAQAVAAALASQGVPAARMEVKGLGLESPIAPNDSETGRRLNRRVEIIVLNETVERLTAGAPANAFEDAFARLRRELGDAVEQKGLK</sequence>
<evidence type="ECO:0000256" key="4">
    <source>
        <dbReference type="PROSITE-ProRule" id="PRU00473"/>
    </source>
</evidence>
<keyword evidence="2 4" id="KW-0472">Membrane</keyword>
<dbReference type="PRINTS" id="PR01023">
    <property type="entry name" value="NAFLGMOTY"/>
</dbReference>
<dbReference type="RefSeq" id="WP_130967125.1">
    <property type="nucleotide sequence ID" value="NZ_SIXI01000002.1"/>
</dbReference>
<evidence type="ECO:0000256" key="2">
    <source>
        <dbReference type="ARBA" id="ARBA00023136"/>
    </source>
</evidence>
<dbReference type="Pfam" id="PF00691">
    <property type="entry name" value="OmpA"/>
    <property type="match status" value="1"/>
</dbReference>
<keyword evidence="5" id="KW-0732">Signal</keyword>
<feature type="chain" id="PRO_5020324632" evidence="5">
    <location>
        <begin position="20"/>
        <end position="188"/>
    </location>
</feature>
<name>A0A4Q9H576_9BURK</name>
<dbReference type="CDD" id="cd07185">
    <property type="entry name" value="OmpA_C-like"/>
    <property type="match status" value="1"/>
</dbReference>